<dbReference type="GO" id="GO:0008320">
    <property type="term" value="F:protein transmembrane transporter activity"/>
    <property type="evidence" value="ECO:0007669"/>
    <property type="project" value="TreeGrafter"/>
</dbReference>
<dbReference type="GO" id="GO:0009279">
    <property type="term" value="C:cell outer membrane"/>
    <property type="evidence" value="ECO:0007669"/>
    <property type="project" value="UniProtKB-SubCell"/>
</dbReference>
<keyword evidence="4" id="KW-1134">Transmembrane beta strand</keyword>
<evidence type="ECO:0000259" key="10">
    <source>
        <dbReference type="PROSITE" id="PS51779"/>
    </source>
</evidence>
<sequence>MLDQKARRLAGGVTAAHVAAAALAVAGHAAAQETPPEAAQAPARFEVRAFQVKGNTVLDADTVERAVYPFMGPGRTADDIEAARAALQKVYEDRGYIAVAVYIPEQSVETGILQLEVLEQKIGQVIVTGAKKPETVRAQAPSLAEGLTPSLPAFQRDVVAMNQNPTRKVTPELKAGAAPGTLDVALTVEETSAWHGSLELNNYYSASTSKLRSALSLRHDNLWGRGDSLALSAQTAPDRTEDGTVFSANYMARLRTGTQLLASAMHSDSDIAVIGGTNVIGKGDVVGLRLIQALGGKDGFYHSLTAGFDWKHFKEDVILGSDRAAAPIEYFPVMAAWRGDWMGDDRRADATLTGVFGVRGLGDDRDAFDAKRYNARPSFFVVKFDGSYERELPKDFIASGRLAVQWTDRPLIANEQFSLGGVNSVRVYRESEAMGDYGLAFQLELRSPKLLTDWSAVDELRIHGFVDAGYAWIHDRLPGQNDNQGLSSIGVGVNARLFKHLNGTVDVGTPLISMPGRRVGPFTTSFRIWGEF</sequence>
<reference evidence="12 13" key="1">
    <citation type="submission" date="2017-12" db="EMBL/GenBank/DDBJ databases">
        <title>The genome sequence of Caulobacter flavus CGMCC1 15093.</title>
        <authorList>
            <person name="Gao J."/>
            <person name="Mao X."/>
            <person name="Sun J."/>
        </authorList>
    </citation>
    <scope>NUCLEOTIDE SEQUENCE [LARGE SCALE GENOMIC DNA]</scope>
    <source>
        <strain evidence="12 13">CGMCC1 15093</strain>
    </source>
</reference>
<reference evidence="11 14" key="2">
    <citation type="submission" date="2018-01" db="EMBL/GenBank/DDBJ databases">
        <title>Complete genome sequence of Caulobacter flavus RHGG3.</title>
        <authorList>
            <person name="Yang E."/>
        </authorList>
    </citation>
    <scope>NUCLEOTIDE SEQUENCE [LARGE SCALE GENOMIC DNA]</scope>
    <source>
        <strain evidence="11 14">RHGG3</strain>
    </source>
</reference>
<dbReference type="EMBL" id="PJRQ01000020">
    <property type="protein sequence ID" value="PLR16545.1"/>
    <property type="molecule type" value="Genomic_DNA"/>
</dbReference>
<feature type="chain" id="PRO_5044577959" evidence="9">
    <location>
        <begin position="32"/>
        <end position="532"/>
    </location>
</feature>
<name>A0A2N5CU76_9CAUL</name>
<dbReference type="RefSeq" id="WP_101713041.1">
    <property type="nucleotide sequence ID" value="NZ_CP026100.1"/>
</dbReference>
<feature type="signal peptide" evidence="9">
    <location>
        <begin position="1"/>
        <end position="31"/>
    </location>
</feature>
<dbReference type="AlphaFoldDB" id="A0A2N5CU76"/>
<dbReference type="PROSITE" id="PS51779">
    <property type="entry name" value="POTRA"/>
    <property type="match status" value="1"/>
</dbReference>
<keyword evidence="5" id="KW-0812">Transmembrane</keyword>
<organism evidence="12 13">
    <name type="scientific">Caulobacter flavus</name>
    <dbReference type="NCBI Taxonomy" id="1679497"/>
    <lineage>
        <taxon>Bacteria</taxon>
        <taxon>Pseudomonadati</taxon>
        <taxon>Pseudomonadota</taxon>
        <taxon>Alphaproteobacteria</taxon>
        <taxon>Caulobacterales</taxon>
        <taxon>Caulobacteraceae</taxon>
        <taxon>Caulobacter</taxon>
    </lineage>
</organism>
<keyword evidence="7" id="KW-0472">Membrane</keyword>
<evidence type="ECO:0000313" key="12">
    <source>
        <dbReference type="EMBL" id="PLR16545.1"/>
    </source>
</evidence>
<evidence type="ECO:0000313" key="14">
    <source>
        <dbReference type="Proteomes" id="UP000281192"/>
    </source>
</evidence>
<evidence type="ECO:0000256" key="4">
    <source>
        <dbReference type="ARBA" id="ARBA00022452"/>
    </source>
</evidence>
<dbReference type="InterPro" id="IPR005565">
    <property type="entry name" value="Hemolysn_activator_HlyB_C"/>
</dbReference>
<evidence type="ECO:0000256" key="6">
    <source>
        <dbReference type="ARBA" id="ARBA00022927"/>
    </source>
</evidence>
<protein>
    <submittedName>
        <fullName evidence="12">ShlB/FhaC/HecB family hemolysin secretion/activation protein</fullName>
    </submittedName>
</protein>
<keyword evidence="6" id="KW-0653">Protein transport</keyword>
<keyword evidence="14" id="KW-1185">Reference proteome</keyword>
<accession>A0A2N5CU76</accession>
<evidence type="ECO:0000256" key="1">
    <source>
        <dbReference type="ARBA" id="ARBA00004442"/>
    </source>
</evidence>
<keyword evidence="9" id="KW-0732">Signal</keyword>
<evidence type="ECO:0000256" key="7">
    <source>
        <dbReference type="ARBA" id="ARBA00023136"/>
    </source>
</evidence>
<dbReference type="GO" id="GO:0046819">
    <property type="term" value="P:protein secretion by the type V secretion system"/>
    <property type="evidence" value="ECO:0007669"/>
    <property type="project" value="TreeGrafter"/>
</dbReference>
<dbReference type="EMBL" id="CP026100">
    <property type="protein sequence ID" value="AYV47989.1"/>
    <property type="molecule type" value="Genomic_DNA"/>
</dbReference>
<evidence type="ECO:0000256" key="9">
    <source>
        <dbReference type="SAM" id="SignalP"/>
    </source>
</evidence>
<dbReference type="PANTHER" id="PTHR34597">
    <property type="entry name" value="SLR1661 PROTEIN"/>
    <property type="match status" value="1"/>
</dbReference>
<evidence type="ECO:0000313" key="11">
    <source>
        <dbReference type="EMBL" id="AYV47989.1"/>
    </source>
</evidence>
<evidence type="ECO:0000256" key="3">
    <source>
        <dbReference type="ARBA" id="ARBA00022448"/>
    </source>
</evidence>
<keyword evidence="3" id="KW-0813">Transport</keyword>
<dbReference type="OrthoDB" id="7439045at2"/>
<dbReference type="InterPro" id="IPR034746">
    <property type="entry name" value="POTRA"/>
</dbReference>
<dbReference type="GO" id="GO:0098046">
    <property type="term" value="C:type V protein secretion system complex"/>
    <property type="evidence" value="ECO:0007669"/>
    <property type="project" value="TreeGrafter"/>
</dbReference>
<dbReference type="Proteomes" id="UP000281192">
    <property type="component" value="Chromosome"/>
</dbReference>
<dbReference type="InterPro" id="IPR013686">
    <property type="entry name" value="Polypept-transport_assoc_ShlB"/>
</dbReference>
<comment type="subcellular location">
    <subcellularLocation>
        <location evidence="1">Cell outer membrane</location>
    </subcellularLocation>
</comment>
<proteinExistence type="inferred from homology"/>
<dbReference type="Proteomes" id="UP000234483">
    <property type="component" value="Unassembled WGS sequence"/>
</dbReference>
<dbReference type="KEGG" id="cfh:C1707_17945"/>
<evidence type="ECO:0000313" key="13">
    <source>
        <dbReference type="Proteomes" id="UP000234483"/>
    </source>
</evidence>
<dbReference type="Pfam" id="PF03865">
    <property type="entry name" value="ShlB"/>
    <property type="match status" value="2"/>
</dbReference>
<evidence type="ECO:0000256" key="5">
    <source>
        <dbReference type="ARBA" id="ARBA00022692"/>
    </source>
</evidence>
<dbReference type="Gene3D" id="2.40.160.50">
    <property type="entry name" value="membrane protein fhac: a member of the omp85/tpsb transporter family"/>
    <property type="match status" value="1"/>
</dbReference>
<keyword evidence="8" id="KW-0998">Cell outer membrane</keyword>
<comment type="similarity">
    <text evidence="2">Belongs to the TPS (TC 1.B.20) family.</text>
</comment>
<feature type="domain" description="POTRA" evidence="10">
    <location>
        <begin position="45"/>
        <end position="120"/>
    </location>
</feature>
<dbReference type="InterPro" id="IPR051544">
    <property type="entry name" value="TPS_OM_transporter"/>
</dbReference>
<evidence type="ECO:0000256" key="8">
    <source>
        <dbReference type="ARBA" id="ARBA00023237"/>
    </source>
</evidence>
<dbReference type="PANTHER" id="PTHR34597:SF6">
    <property type="entry name" value="BLR6126 PROTEIN"/>
    <property type="match status" value="1"/>
</dbReference>
<dbReference type="Gene3D" id="3.10.20.310">
    <property type="entry name" value="membrane protein fhac"/>
    <property type="match status" value="1"/>
</dbReference>
<dbReference type="Pfam" id="PF08479">
    <property type="entry name" value="POTRA_2"/>
    <property type="match status" value="1"/>
</dbReference>
<evidence type="ECO:0000256" key="2">
    <source>
        <dbReference type="ARBA" id="ARBA00009055"/>
    </source>
</evidence>
<gene>
    <name evidence="11" type="ORF">C1707_17945</name>
    <name evidence="12" type="ORF">CFHF_10915</name>
</gene>